<evidence type="ECO:0000259" key="4">
    <source>
        <dbReference type="Pfam" id="PF13613"/>
    </source>
</evidence>
<evidence type="ECO:0008006" key="7">
    <source>
        <dbReference type="Google" id="ProtNLM"/>
    </source>
</evidence>
<dbReference type="InterPro" id="IPR027805">
    <property type="entry name" value="Transposase_HTH_dom"/>
</dbReference>
<dbReference type="Pfam" id="PF13359">
    <property type="entry name" value="DDE_Tnp_4"/>
    <property type="match status" value="1"/>
</dbReference>
<dbReference type="AlphaFoldDB" id="A0A6J8BJP5"/>
<evidence type="ECO:0000313" key="5">
    <source>
        <dbReference type="EMBL" id="CAC5383074.1"/>
    </source>
</evidence>
<evidence type="ECO:0000256" key="2">
    <source>
        <dbReference type="ARBA" id="ARBA00022723"/>
    </source>
</evidence>
<evidence type="ECO:0000313" key="6">
    <source>
        <dbReference type="Proteomes" id="UP000507470"/>
    </source>
</evidence>
<dbReference type="EMBL" id="CACVKT020003328">
    <property type="protein sequence ID" value="CAC5383074.1"/>
    <property type="molecule type" value="Genomic_DNA"/>
</dbReference>
<evidence type="ECO:0000256" key="1">
    <source>
        <dbReference type="ARBA" id="ARBA00001968"/>
    </source>
</evidence>
<dbReference type="GO" id="GO:0046872">
    <property type="term" value="F:metal ion binding"/>
    <property type="evidence" value="ECO:0007669"/>
    <property type="project" value="UniProtKB-KW"/>
</dbReference>
<organism evidence="5 6">
    <name type="scientific">Mytilus coruscus</name>
    <name type="common">Sea mussel</name>
    <dbReference type="NCBI Taxonomy" id="42192"/>
    <lineage>
        <taxon>Eukaryota</taxon>
        <taxon>Metazoa</taxon>
        <taxon>Spiralia</taxon>
        <taxon>Lophotrochozoa</taxon>
        <taxon>Mollusca</taxon>
        <taxon>Bivalvia</taxon>
        <taxon>Autobranchia</taxon>
        <taxon>Pteriomorphia</taxon>
        <taxon>Mytilida</taxon>
        <taxon>Mytiloidea</taxon>
        <taxon>Mytilidae</taxon>
        <taxon>Mytilinae</taxon>
        <taxon>Mytilus</taxon>
    </lineage>
</organism>
<dbReference type="OrthoDB" id="5978462at2759"/>
<feature type="domain" description="Transposase Helix-turn-helix" evidence="4">
    <location>
        <begin position="124"/>
        <end position="167"/>
    </location>
</feature>
<reference evidence="5 6" key="1">
    <citation type="submission" date="2020-06" db="EMBL/GenBank/DDBJ databases">
        <authorList>
            <person name="Li R."/>
            <person name="Bekaert M."/>
        </authorList>
    </citation>
    <scope>NUCLEOTIDE SEQUENCE [LARGE SCALE GENOMIC DNA]</scope>
    <source>
        <strain evidence="6">wild</strain>
    </source>
</reference>
<keyword evidence="6" id="KW-1185">Reference proteome</keyword>
<accession>A0A6J8BJP5</accession>
<gene>
    <name evidence="5" type="ORF">MCOR_18852</name>
</gene>
<dbReference type="Proteomes" id="UP000507470">
    <property type="component" value="Unassembled WGS sequence"/>
</dbReference>
<evidence type="ECO:0000259" key="3">
    <source>
        <dbReference type="Pfam" id="PF13359"/>
    </source>
</evidence>
<name>A0A6J8BJP5_MYTCO</name>
<dbReference type="Pfam" id="PF13613">
    <property type="entry name" value="HTH_Tnp_4"/>
    <property type="match status" value="1"/>
</dbReference>
<feature type="domain" description="DDE Tnp4" evidence="3">
    <location>
        <begin position="200"/>
        <end position="359"/>
    </location>
</feature>
<dbReference type="InterPro" id="IPR027806">
    <property type="entry name" value="HARBI1_dom"/>
</dbReference>
<keyword evidence="2" id="KW-0479">Metal-binding</keyword>
<protein>
    <recommendedName>
        <fullName evidence="7">DDE Tnp4 domain-containing protein</fullName>
    </recommendedName>
</protein>
<proteinExistence type="predicted"/>
<comment type="cofactor">
    <cofactor evidence="1">
        <name>a divalent metal cation</name>
        <dbReference type="ChEBI" id="CHEBI:60240"/>
    </cofactor>
</comment>
<sequence length="369" mass="42928">MNEEEKTFAFLLLMYSHLKLMACPPPPYIPDEQFFCILLLFQMYQEYLGLVTMPLSFFNIRLRDRILENENQEPLATNNVYATLCNRPYEFWILSGETVCSFNNLVIMISQMIPQIRFGNSYVSLENRVLLTLIWLRQYPTNTLLSLSFGLSVANVGKIINNMWVLLWEVCSPLVTWPSVQEWTAKQGHWREMANVVGSIDGTSHEILVPMVEPQQEFYSGHRNYHCNHTQVIIDNEKNICYIHSGFLGHENDAHAYQQLGPIGPGAPLDFPAGYFILGDSIYPNTPPLIVPYKSAEIFRADAREKRRMRKFNRLHKSRRVYVEHVIKELKTFRVIGSLYRHPRWQLSCVVELCAGLSNRRVDIINETY</sequence>